<reference evidence="1" key="2">
    <citation type="submission" date="2023-05" db="EMBL/GenBank/DDBJ databases">
        <authorList>
            <consortium name="Lawrence Berkeley National Laboratory"/>
            <person name="Steindorff A."/>
            <person name="Hensen N."/>
            <person name="Bonometti L."/>
            <person name="Westerberg I."/>
            <person name="Brannstrom I.O."/>
            <person name="Guillou S."/>
            <person name="Cros-Aarteil S."/>
            <person name="Calhoun S."/>
            <person name="Haridas S."/>
            <person name="Kuo A."/>
            <person name="Mondo S."/>
            <person name="Pangilinan J."/>
            <person name="Riley R."/>
            <person name="Labutti K."/>
            <person name="Andreopoulos B."/>
            <person name="Lipzen A."/>
            <person name="Chen C."/>
            <person name="Yanf M."/>
            <person name="Daum C."/>
            <person name="Ng V."/>
            <person name="Clum A."/>
            <person name="Ohm R."/>
            <person name="Martin F."/>
            <person name="Silar P."/>
            <person name="Natvig D."/>
            <person name="Lalanne C."/>
            <person name="Gautier V."/>
            <person name="Ament-Velasquez S.L."/>
            <person name="Kruys A."/>
            <person name="Hutchinson M.I."/>
            <person name="Powell A.J."/>
            <person name="Barry K."/>
            <person name="Miller A.N."/>
            <person name="Grigoriev I.V."/>
            <person name="Debuchy R."/>
            <person name="Gladieux P."/>
            <person name="Thoren M.H."/>
            <person name="Johannesson H."/>
        </authorList>
    </citation>
    <scope>NUCLEOTIDE SEQUENCE</scope>
    <source>
        <strain evidence="1">CBS 103.79</strain>
    </source>
</reference>
<protein>
    <submittedName>
        <fullName evidence="1">Uncharacterized protein</fullName>
    </submittedName>
</protein>
<reference evidence="1" key="1">
    <citation type="journal article" date="2023" name="Mol. Phylogenet. Evol.">
        <title>Genome-scale phylogeny and comparative genomics of the fungal order Sordariales.</title>
        <authorList>
            <person name="Hensen N."/>
            <person name="Bonometti L."/>
            <person name="Westerberg I."/>
            <person name="Brannstrom I.O."/>
            <person name="Guillou S."/>
            <person name="Cros-Aarteil S."/>
            <person name="Calhoun S."/>
            <person name="Haridas S."/>
            <person name="Kuo A."/>
            <person name="Mondo S."/>
            <person name="Pangilinan J."/>
            <person name="Riley R."/>
            <person name="LaButti K."/>
            <person name="Andreopoulos B."/>
            <person name="Lipzen A."/>
            <person name="Chen C."/>
            <person name="Yan M."/>
            <person name="Daum C."/>
            <person name="Ng V."/>
            <person name="Clum A."/>
            <person name="Steindorff A."/>
            <person name="Ohm R.A."/>
            <person name="Martin F."/>
            <person name="Silar P."/>
            <person name="Natvig D.O."/>
            <person name="Lalanne C."/>
            <person name="Gautier V."/>
            <person name="Ament-Velasquez S.L."/>
            <person name="Kruys A."/>
            <person name="Hutchinson M.I."/>
            <person name="Powell A.J."/>
            <person name="Barry K."/>
            <person name="Miller A.N."/>
            <person name="Grigoriev I.V."/>
            <person name="Debuchy R."/>
            <person name="Gladieux P."/>
            <person name="Hiltunen Thoren M."/>
            <person name="Johannesson H."/>
        </authorList>
    </citation>
    <scope>NUCLEOTIDE SEQUENCE</scope>
    <source>
        <strain evidence="1">CBS 103.79</strain>
    </source>
</reference>
<gene>
    <name evidence="1" type="ORF">C8A05DRAFT_19306</name>
</gene>
<evidence type="ECO:0000313" key="2">
    <source>
        <dbReference type="Proteomes" id="UP001303889"/>
    </source>
</evidence>
<comment type="caution">
    <text evidence="1">The sequence shown here is derived from an EMBL/GenBank/DDBJ whole genome shotgun (WGS) entry which is preliminary data.</text>
</comment>
<keyword evidence="2" id="KW-1185">Reference proteome</keyword>
<dbReference type="AlphaFoldDB" id="A0AAN6MC62"/>
<proteinExistence type="predicted"/>
<name>A0AAN6MC62_9PEZI</name>
<dbReference type="EMBL" id="MU856015">
    <property type="protein sequence ID" value="KAK3898035.1"/>
    <property type="molecule type" value="Genomic_DNA"/>
</dbReference>
<dbReference type="Proteomes" id="UP001303889">
    <property type="component" value="Unassembled WGS sequence"/>
</dbReference>
<evidence type="ECO:0000313" key="1">
    <source>
        <dbReference type="EMBL" id="KAK3898035.1"/>
    </source>
</evidence>
<organism evidence="1 2">
    <name type="scientific">Staphylotrichum tortipilum</name>
    <dbReference type="NCBI Taxonomy" id="2831512"/>
    <lineage>
        <taxon>Eukaryota</taxon>
        <taxon>Fungi</taxon>
        <taxon>Dikarya</taxon>
        <taxon>Ascomycota</taxon>
        <taxon>Pezizomycotina</taxon>
        <taxon>Sordariomycetes</taxon>
        <taxon>Sordariomycetidae</taxon>
        <taxon>Sordariales</taxon>
        <taxon>Chaetomiaceae</taxon>
        <taxon>Staphylotrichum</taxon>
    </lineage>
</organism>
<sequence length="60" mass="7195">MALATRKTCAHWFLIIKSDNTLIQWMCNGCYAGPFWCIWECQWCKSHACRTCVDMWGRRY</sequence>
<accession>A0AAN6MC62</accession>